<feature type="region of interest" description="Disordered" evidence="1">
    <location>
        <begin position="245"/>
        <end position="265"/>
    </location>
</feature>
<evidence type="ECO:0000313" key="2">
    <source>
        <dbReference type="EMBL" id="CAJ1954164.1"/>
    </source>
</evidence>
<sequence>MPFVSRASDNLESAAAGVEVEIKVKIKFNLKHGFSAGDTEDTTPEQKELDNALAKVWDNQGENIMYEQNLMDDEEEEDDWEVDERSTYDDESAHYDSDEEEREEASHDDDDDDDMTVKTGEFILNDNEDSPGYAVLSTHKETEVKLEEINSADMEHADAYLDSVLRPPSRSGEDDDKDAGNDGDDIPAENMEATKKARSRKESSSEIVRYDNQDYFLAVLSHIGKEYATNEDVDRSIAIVEDNPYEEPTTEEELAPKEEAPEDGKKTIQNEDQFLLGCEMSLTELGQILLLNNRFPTQHHQNNHDDTMLGASDAMARQIKRLINPLLELGSDSKRFYMDDDVESTSSEDLSGLSFEDENDEDVVIPRSISEDHAIDHRCSSSNSTARKSRSGENEHVPSLQKALSVDNAIPERIIGPGERNIANFLKTHFGVDLYDTRIDEREYKDFVSTHFLDSRLLNYQRMRWHAPRTSSRGEKQRIRSQSTDGQGRRRKPQQQKKSRAVSSSSTDSTKKRTASCQKHRHPKMEV</sequence>
<name>A0AAD2FVF7_9STRA</name>
<protein>
    <submittedName>
        <fullName evidence="2">Uncharacterized protein</fullName>
    </submittedName>
</protein>
<feature type="compositionally biased region" description="Acidic residues" evidence="1">
    <location>
        <begin position="173"/>
        <end position="187"/>
    </location>
</feature>
<feature type="compositionally biased region" description="Acidic residues" evidence="1">
    <location>
        <begin position="70"/>
        <end position="82"/>
    </location>
</feature>
<dbReference type="Proteomes" id="UP001295423">
    <property type="component" value="Unassembled WGS sequence"/>
</dbReference>
<feature type="compositionally biased region" description="Basic and acidic residues" evidence="1">
    <location>
        <begin position="192"/>
        <end position="205"/>
    </location>
</feature>
<comment type="caution">
    <text evidence="2">The sequence shown here is derived from an EMBL/GenBank/DDBJ whole genome shotgun (WGS) entry which is preliminary data.</text>
</comment>
<proteinExistence type="predicted"/>
<keyword evidence="3" id="KW-1185">Reference proteome</keyword>
<dbReference type="AlphaFoldDB" id="A0AAD2FVF7"/>
<feature type="compositionally biased region" description="Acidic residues" evidence="1">
    <location>
        <begin position="97"/>
        <end position="114"/>
    </location>
</feature>
<gene>
    <name evidence="2" type="ORF">CYCCA115_LOCUS14759</name>
</gene>
<feature type="region of interest" description="Disordered" evidence="1">
    <location>
        <begin position="69"/>
        <end position="139"/>
    </location>
</feature>
<feature type="compositionally biased region" description="Basic and acidic residues" evidence="1">
    <location>
        <begin position="254"/>
        <end position="265"/>
    </location>
</feature>
<evidence type="ECO:0000256" key="1">
    <source>
        <dbReference type="SAM" id="MobiDB-lite"/>
    </source>
</evidence>
<dbReference type="EMBL" id="CAKOGP040001858">
    <property type="protein sequence ID" value="CAJ1954164.1"/>
    <property type="molecule type" value="Genomic_DNA"/>
</dbReference>
<feature type="region of interest" description="Disordered" evidence="1">
    <location>
        <begin position="342"/>
        <end position="362"/>
    </location>
</feature>
<feature type="compositionally biased region" description="Basic residues" evidence="1">
    <location>
        <begin position="489"/>
        <end position="500"/>
    </location>
</feature>
<reference evidence="2" key="1">
    <citation type="submission" date="2023-08" db="EMBL/GenBank/DDBJ databases">
        <authorList>
            <person name="Audoor S."/>
            <person name="Bilcke G."/>
        </authorList>
    </citation>
    <scope>NUCLEOTIDE SEQUENCE</scope>
</reference>
<evidence type="ECO:0000313" key="3">
    <source>
        <dbReference type="Proteomes" id="UP001295423"/>
    </source>
</evidence>
<feature type="region of interest" description="Disordered" evidence="1">
    <location>
        <begin position="374"/>
        <end position="404"/>
    </location>
</feature>
<feature type="region of interest" description="Disordered" evidence="1">
    <location>
        <begin position="161"/>
        <end position="205"/>
    </location>
</feature>
<feature type="region of interest" description="Disordered" evidence="1">
    <location>
        <begin position="467"/>
        <end position="527"/>
    </location>
</feature>
<organism evidence="2 3">
    <name type="scientific">Cylindrotheca closterium</name>
    <dbReference type="NCBI Taxonomy" id="2856"/>
    <lineage>
        <taxon>Eukaryota</taxon>
        <taxon>Sar</taxon>
        <taxon>Stramenopiles</taxon>
        <taxon>Ochrophyta</taxon>
        <taxon>Bacillariophyta</taxon>
        <taxon>Bacillariophyceae</taxon>
        <taxon>Bacillariophycidae</taxon>
        <taxon>Bacillariales</taxon>
        <taxon>Bacillariaceae</taxon>
        <taxon>Cylindrotheca</taxon>
    </lineage>
</organism>
<feature type="compositionally biased region" description="Basic residues" evidence="1">
    <location>
        <begin position="512"/>
        <end position="527"/>
    </location>
</feature>
<accession>A0AAD2FVF7</accession>
<feature type="compositionally biased region" description="Basic and acidic residues" evidence="1">
    <location>
        <begin position="83"/>
        <end position="96"/>
    </location>
</feature>